<reference evidence="1 2" key="1">
    <citation type="submission" date="2016-10" db="EMBL/GenBank/DDBJ databases">
        <authorList>
            <person name="de Groot N.N."/>
        </authorList>
    </citation>
    <scope>NUCLEOTIDE SEQUENCE [LARGE SCALE GENOMIC DNA]</scope>
    <source>
        <strain evidence="1 2">CGMCC 1.3442</strain>
    </source>
</reference>
<name>A0A1H0B792_9BACI</name>
<dbReference type="OrthoDB" id="6402248at2"/>
<evidence type="ECO:0000313" key="2">
    <source>
        <dbReference type="Proteomes" id="UP000199334"/>
    </source>
</evidence>
<protein>
    <recommendedName>
        <fullName evidence="3">DUF4269 domain-containing protein</fullName>
    </recommendedName>
</protein>
<proteinExistence type="predicted"/>
<dbReference type="STRING" id="237069.SAMN05216498_2249"/>
<organism evidence="1 2">
    <name type="scientific">Tenuibacillus multivorans</name>
    <dbReference type="NCBI Taxonomy" id="237069"/>
    <lineage>
        <taxon>Bacteria</taxon>
        <taxon>Bacillati</taxon>
        <taxon>Bacillota</taxon>
        <taxon>Bacilli</taxon>
        <taxon>Bacillales</taxon>
        <taxon>Bacillaceae</taxon>
        <taxon>Tenuibacillus</taxon>
    </lineage>
</organism>
<dbReference type="Proteomes" id="UP000199334">
    <property type="component" value="Unassembled WGS sequence"/>
</dbReference>
<accession>A0A1H0B792</accession>
<evidence type="ECO:0008006" key="3">
    <source>
        <dbReference type="Google" id="ProtNLM"/>
    </source>
</evidence>
<dbReference type="AlphaFoldDB" id="A0A1H0B792"/>
<gene>
    <name evidence="1" type="ORF">SAMN05216498_2249</name>
</gene>
<dbReference type="InterPro" id="IPR025365">
    <property type="entry name" value="DUF4269"/>
</dbReference>
<dbReference type="Pfam" id="PF14091">
    <property type="entry name" value="DUF4269"/>
    <property type="match status" value="1"/>
</dbReference>
<keyword evidence="2" id="KW-1185">Reference proteome</keyword>
<evidence type="ECO:0000313" key="1">
    <source>
        <dbReference type="EMBL" id="SDN41504.1"/>
    </source>
</evidence>
<sequence>MWRRYSTTALEAITELHILEDLSEYQPTLCGTVPLGINIEGSDLDMVIEVHDFDEFEQKLTRLYSREEGFRVKRFTVRGVSTIKANFYFRGFEFELFGQPQPIHKQYAYLHMVIEDSILKQRPELKEKIYDLKTKGYKTEPAFCKLLELSGDPYEALLDYGVKNKLLR</sequence>
<dbReference type="RefSeq" id="WP_143001416.1">
    <property type="nucleotide sequence ID" value="NZ_BJVZ01000029.1"/>
</dbReference>
<dbReference type="EMBL" id="FNIG01000004">
    <property type="protein sequence ID" value="SDN41504.1"/>
    <property type="molecule type" value="Genomic_DNA"/>
</dbReference>